<proteinExistence type="predicted"/>
<dbReference type="Gene3D" id="2.60.40.10">
    <property type="entry name" value="Immunoglobulins"/>
    <property type="match status" value="1"/>
</dbReference>
<feature type="region of interest" description="Disordered" evidence="1">
    <location>
        <begin position="1"/>
        <end position="45"/>
    </location>
</feature>
<evidence type="ECO:0000313" key="4">
    <source>
        <dbReference type="Proteomes" id="UP001382904"/>
    </source>
</evidence>
<dbReference type="InterPro" id="IPR035986">
    <property type="entry name" value="PKD_dom_sf"/>
</dbReference>
<dbReference type="Pfam" id="PF00801">
    <property type="entry name" value="PKD"/>
    <property type="match status" value="1"/>
</dbReference>
<organism evidence="3 4">
    <name type="scientific">Streptomyces caledonius</name>
    <dbReference type="NCBI Taxonomy" id="3134107"/>
    <lineage>
        <taxon>Bacteria</taxon>
        <taxon>Bacillati</taxon>
        <taxon>Actinomycetota</taxon>
        <taxon>Actinomycetes</taxon>
        <taxon>Kitasatosporales</taxon>
        <taxon>Streptomycetaceae</taxon>
        <taxon>Streptomyces</taxon>
    </lineage>
</organism>
<comment type="caution">
    <text evidence="3">The sequence shown here is derived from an EMBL/GenBank/DDBJ whole genome shotgun (WGS) entry which is preliminary data.</text>
</comment>
<feature type="domain" description="PKD" evidence="2">
    <location>
        <begin position="107"/>
        <end position="139"/>
    </location>
</feature>
<gene>
    <name evidence="3" type="ORF">WKI68_22485</name>
</gene>
<dbReference type="SUPFAM" id="SSF49299">
    <property type="entry name" value="PKD domain"/>
    <property type="match status" value="1"/>
</dbReference>
<dbReference type="InterPro" id="IPR013783">
    <property type="entry name" value="Ig-like_fold"/>
</dbReference>
<evidence type="ECO:0000313" key="3">
    <source>
        <dbReference type="EMBL" id="MEJ8643419.1"/>
    </source>
</evidence>
<accession>A0ABU8U7Z6</accession>
<feature type="compositionally biased region" description="Low complexity" evidence="1">
    <location>
        <begin position="36"/>
        <end position="45"/>
    </location>
</feature>
<evidence type="ECO:0000256" key="1">
    <source>
        <dbReference type="SAM" id="MobiDB-lite"/>
    </source>
</evidence>
<keyword evidence="4" id="KW-1185">Reference proteome</keyword>
<dbReference type="Proteomes" id="UP001382904">
    <property type="component" value="Unassembled WGS sequence"/>
</dbReference>
<name>A0ABU8U7Z6_9ACTN</name>
<protein>
    <recommendedName>
        <fullName evidence="2">PKD domain-containing protein</fullName>
    </recommendedName>
</protein>
<dbReference type="InterPro" id="IPR000601">
    <property type="entry name" value="PKD_dom"/>
</dbReference>
<feature type="compositionally biased region" description="Basic and acidic residues" evidence="1">
    <location>
        <begin position="1"/>
        <end position="20"/>
    </location>
</feature>
<dbReference type="EMBL" id="JBBKAM010000002">
    <property type="protein sequence ID" value="MEJ8643419.1"/>
    <property type="molecule type" value="Genomic_DNA"/>
</dbReference>
<sequence length="179" mass="18879">MSKPDLDLDLGKASKSKEHTFTSPADRTVRKALPSAKTGAAAPRAQAAVAGNPDLAMELNAYGTSAHSVELDTAFISADATLEVTIDWGDKKTEVVSTKVQNALPETTTLTTKHTYAEVGSYTVKVTVKDVANNVVATNEIAHVAPGSDFTPYARPACWTPATGPARRRAWSSRTAPPA</sequence>
<reference evidence="3 4" key="1">
    <citation type="submission" date="2024-03" db="EMBL/GenBank/DDBJ databases">
        <title>Novel Streptomyces species of biotechnological and ecological value are a feature of Machair soil.</title>
        <authorList>
            <person name="Prole J.R."/>
            <person name="Goodfellow M."/>
            <person name="Allenby N."/>
            <person name="Ward A.C."/>
        </authorList>
    </citation>
    <scope>NUCLEOTIDE SEQUENCE [LARGE SCALE GENOMIC DNA]</scope>
    <source>
        <strain evidence="3 4">MS1.HAVA.3</strain>
    </source>
</reference>
<evidence type="ECO:0000259" key="2">
    <source>
        <dbReference type="Pfam" id="PF00801"/>
    </source>
</evidence>